<evidence type="ECO:0000313" key="3">
    <source>
        <dbReference type="Proteomes" id="UP000002745"/>
    </source>
</evidence>
<keyword evidence="1" id="KW-0812">Transmembrane</keyword>
<feature type="transmembrane region" description="Helical" evidence="1">
    <location>
        <begin position="101"/>
        <end position="117"/>
    </location>
</feature>
<organism evidence="2 3">
    <name type="scientific">Hirschia baltica (strain ATCC 49814 / DSM 5838 / IFAM 1418)</name>
    <dbReference type="NCBI Taxonomy" id="582402"/>
    <lineage>
        <taxon>Bacteria</taxon>
        <taxon>Pseudomonadati</taxon>
        <taxon>Pseudomonadota</taxon>
        <taxon>Alphaproteobacteria</taxon>
        <taxon>Hyphomonadales</taxon>
        <taxon>Hyphomonadaceae</taxon>
        <taxon>Hirschia</taxon>
    </lineage>
</organism>
<protein>
    <recommendedName>
        <fullName evidence="4">Inner membrane protein YbaN</fullName>
    </recommendedName>
</protein>
<dbReference type="PANTHER" id="PTHR35813">
    <property type="entry name" value="INNER MEMBRANE PROTEIN YBAN"/>
    <property type="match status" value="1"/>
</dbReference>
<dbReference type="EMBL" id="CP001678">
    <property type="protein sequence ID" value="ACT58588.1"/>
    <property type="molecule type" value="Genomic_DNA"/>
</dbReference>
<keyword evidence="1" id="KW-0472">Membrane</keyword>
<feature type="transmembrane region" description="Helical" evidence="1">
    <location>
        <begin position="7"/>
        <end position="27"/>
    </location>
</feature>
<evidence type="ECO:0008006" key="4">
    <source>
        <dbReference type="Google" id="ProtNLM"/>
    </source>
</evidence>
<gene>
    <name evidence="2" type="ordered locus">Hbal_0894</name>
</gene>
<dbReference type="KEGG" id="hba:Hbal_0894"/>
<dbReference type="Pfam" id="PF04304">
    <property type="entry name" value="DUF454"/>
    <property type="match status" value="1"/>
</dbReference>
<dbReference type="Proteomes" id="UP000002745">
    <property type="component" value="Chromosome"/>
</dbReference>
<sequence>MTQSAKRFLWMICGFVALALGVAGIILPLLPHTVFLLIAAFCFSRGSERLHSWLINHKHLGPPIRDWNEHGAIPLKAKIIASIMMAATLGTAYLFHAPNPVIIAQIIILPLVGLFIWSRPSGPKSSAET</sequence>
<proteinExistence type="predicted"/>
<keyword evidence="1" id="KW-1133">Transmembrane helix</keyword>
<dbReference type="InterPro" id="IPR007401">
    <property type="entry name" value="DUF454"/>
</dbReference>
<accession>C6XQ71</accession>
<dbReference type="AlphaFoldDB" id="C6XQ71"/>
<dbReference type="GO" id="GO:0005886">
    <property type="term" value="C:plasma membrane"/>
    <property type="evidence" value="ECO:0007669"/>
    <property type="project" value="TreeGrafter"/>
</dbReference>
<keyword evidence="3" id="KW-1185">Reference proteome</keyword>
<evidence type="ECO:0000256" key="1">
    <source>
        <dbReference type="SAM" id="Phobius"/>
    </source>
</evidence>
<dbReference type="PIRSF" id="PIRSF016789">
    <property type="entry name" value="DUF454"/>
    <property type="match status" value="1"/>
</dbReference>
<evidence type="ECO:0000313" key="2">
    <source>
        <dbReference type="EMBL" id="ACT58588.1"/>
    </source>
</evidence>
<dbReference type="OrthoDB" id="9816293at2"/>
<dbReference type="RefSeq" id="WP_015826738.1">
    <property type="nucleotide sequence ID" value="NC_012982.1"/>
</dbReference>
<dbReference type="HOGENOM" id="CLU_113299_0_2_5"/>
<reference evidence="3" key="1">
    <citation type="journal article" date="2011" name="J. Bacteriol.">
        <title>Genome sequences of eight morphologically diverse alphaproteobacteria.</title>
        <authorList>
            <consortium name="US DOE Joint Genome Institute"/>
            <person name="Brown P.J."/>
            <person name="Kysela D.T."/>
            <person name="Buechlein A."/>
            <person name="Hemmerich C."/>
            <person name="Brun Y.V."/>
        </authorList>
    </citation>
    <scope>NUCLEOTIDE SEQUENCE [LARGE SCALE GENOMIC DNA]</scope>
    <source>
        <strain evidence="3">ATCC 49814 / DSM 5838 / IFAM 1418</strain>
    </source>
</reference>
<dbReference type="eggNOG" id="COG2832">
    <property type="taxonomic scope" value="Bacteria"/>
</dbReference>
<dbReference type="PANTHER" id="PTHR35813:SF1">
    <property type="entry name" value="INNER MEMBRANE PROTEIN YBAN"/>
    <property type="match status" value="1"/>
</dbReference>
<dbReference type="STRING" id="582402.Hbal_0894"/>
<name>C6XQ71_HIRBI</name>